<evidence type="ECO:0000313" key="4">
    <source>
        <dbReference type="Proteomes" id="UP001139516"/>
    </source>
</evidence>
<dbReference type="Proteomes" id="UP001139516">
    <property type="component" value="Unassembled WGS sequence"/>
</dbReference>
<keyword evidence="4" id="KW-1185">Reference proteome</keyword>
<name>A0A9X1YBW9_9PROT</name>
<gene>
    <name evidence="3" type="ORF">M0638_04675</name>
</gene>
<feature type="transmembrane region" description="Helical" evidence="2">
    <location>
        <begin position="35"/>
        <end position="54"/>
    </location>
</feature>
<keyword evidence="2" id="KW-0812">Transmembrane</keyword>
<reference evidence="3" key="1">
    <citation type="submission" date="2022-04" db="EMBL/GenBank/DDBJ databases">
        <title>Roseomonas acroporae sp. nov., isolated from coral Acropora digitifera.</title>
        <authorList>
            <person name="Sun H."/>
        </authorList>
    </citation>
    <scope>NUCLEOTIDE SEQUENCE</scope>
    <source>
        <strain evidence="3">NAR14</strain>
    </source>
</reference>
<evidence type="ECO:0000313" key="3">
    <source>
        <dbReference type="EMBL" id="MCK8783676.1"/>
    </source>
</evidence>
<dbReference type="PROSITE" id="PS51257">
    <property type="entry name" value="PROKAR_LIPOPROTEIN"/>
    <property type="match status" value="1"/>
</dbReference>
<comment type="caution">
    <text evidence="3">The sequence shown here is derived from an EMBL/GenBank/DDBJ whole genome shotgun (WGS) entry which is preliminary data.</text>
</comment>
<accession>A0A9X1YBW9</accession>
<evidence type="ECO:0000256" key="1">
    <source>
        <dbReference type="SAM" id="MobiDB-lite"/>
    </source>
</evidence>
<dbReference type="RefSeq" id="WP_248665798.1">
    <property type="nucleotide sequence ID" value="NZ_JALPRX010000015.1"/>
</dbReference>
<feature type="region of interest" description="Disordered" evidence="1">
    <location>
        <begin position="55"/>
        <end position="99"/>
    </location>
</feature>
<proteinExistence type="predicted"/>
<feature type="compositionally biased region" description="Gly residues" evidence="1">
    <location>
        <begin position="71"/>
        <end position="99"/>
    </location>
</feature>
<keyword evidence="2" id="KW-0472">Membrane</keyword>
<sequence>MPALPRLSRLLPVLGLSAALLTAGCTDPYGRMDWGRTAALGVGVAAVTGLAIAASNGGRRHDRGPRYSEGYGRGGPGWGGPGRGGPGWGSPGWGGRPGW</sequence>
<dbReference type="EMBL" id="JALPRX010000015">
    <property type="protein sequence ID" value="MCK8783676.1"/>
    <property type="molecule type" value="Genomic_DNA"/>
</dbReference>
<dbReference type="AlphaFoldDB" id="A0A9X1YBW9"/>
<keyword evidence="2" id="KW-1133">Transmembrane helix</keyword>
<evidence type="ECO:0000256" key="2">
    <source>
        <dbReference type="SAM" id="Phobius"/>
    </source>
</evidence>
<organism evidence="3 4">
    <name type="scientific">Roseomonas acroporae</name>
    <dbReference type="NCBI Taxonomy" id="2937791"/>
    <lineage>
        <taxon>Bacteria</taxon>
        <taxon>Pseudomonadati</taxon>
        <taxon>Pseudomonadota</taxon>
        <taxon>Alphaproteobacteria</taxon>
        <taxon>Acetobacterales</taxon>
        <taxon>Roseomonadaceae</taxon>
        <taxon>Roseomonas</taxon>
    </lineage>
</organism>
<evidence type="ECO:0008006" key="5">
    <source>
        <dbReference type="Google" id="ProtNLM"/>
    </source>
</evidence>
<protein>
    <recommendedName>
        <fullName evidence="5">Lipoprotein</fullName>
    </recommendedName>
</protein>